<evidence type="ECO:0000313" key="5">
    <source>
        <dbReference type="Proteomes" id="UP000682403"/>
    </source>
</evidence>
<comment type="similarity">
    <text evidence="1 3">Belongs to the class-III pyridoxal-phosphate-dependent aminotransferase family.</text>
</comment>
<keyword evidence="2 3" id="KW-0663">Pyridoxal phosphate</keyword>
<dbReference type="Gene3D" id="3.90.1150.10">
    <property type="entry name" value="Aspartate Aminotransferase, domain 1"/>
    <property type="match status" value="1"/>
</dbReference>
<dbReference type="InterPro" id="IPR015421">
    <property type="entry name" value="PyrdxlP-dep_Trfase_major"/>
</dbReference>
<dbReference type="InterPro" id="IPR015424">
    <property type="entry name" value="PyrdxlP-dep_Trfase"/>
</dbReference>
<dbReference type="RefSeq" id="WP_211558551.1">
    <property type="nucleotide sequence ID" value="NZ_JAGVRK010000001.1"/>
</dbReference>
<dbReference type="GO" id="GO:0008483">
    <property type="term" value="F:transaminase activity"/>
    <property type="evidence" value="ECO:0007669"/>
    <property type="project" value="UniProtKB-KW"/>
</dbReference>
<dbReference type="InterPro" id="IPR015422">
    <property type="entry name" value="PyrdxlP-dep_Trfase_small"/>
</dbReference>
<evidence type="ECO:0000256" key="2">
    <source>
        <dbReference type="ARBA" id="ARBA00022898"/>
    </source>
</evidence>
<dbReference type="CDD" id="cd00610">
    <property type="entry name" value="OAT_like"/>
    <property type="match status" value="1"/>
</dbReference>
<dbReference type="Pfam" id="PF00202">
    <property type="entry name" value="Aminotran_3"/>
    <property type="match status" value="1"/>
</dbReference>
<dbReference type="InterPro" id="IPR005814">
    <property type="entry name" value="Aminotrans_3"/>
</dbReference>
<dbReference type="Gene3D" id="3.40.640.10">
    <property type="entry name" value="Type I PLP-dependent aspartate aminotransferase-like (Major domain)"/>
    <property type="match status" value="1"/>
</dbReference>
<dbReference type="NCBIfam" id="NF005375">
    <property type="entry name" value="PRK06917.1"/>
    <property type="match status" value="1"/>
</dbReference>
<dbReference type="PROSITE" id="PS00600">
    <property type="entry name" value="AA_TRANSFER_CLASS_3"/>
    <property type="match status" value="1"/>
</dbReference>
<gene>
    <name evidence="4" type="ORF">J9317_11000</name>
</gene>
<proteinExistence type="inferred from homology"/>
<keyword evidence="4" id="KW-0808">Transferase</keyword>
<dbReference type="InterPro" id="IPR049704">
    <property type="entry name" value="Aminotrans_3_PPA_site"/>
</dbReference>
<dbReference type="Proteomes" id="UP000682403">
    <property type="component" value="Unassembled WGS sequence"/>
</dbReference>
<dbReference type="PANTHER" id="PTHR43094:SF1">
    <property type="entry name" value="AMINOTRANSFERASE CLASS-III"/>
    <property type="match status" value="1"/>
</dbReference>
<evidence type="ECO:0000256" key="3">
    <source>
        <dbReference type="RuleBase" id="RU003560"/>
    </source>
</evidence>
<keyword evidence="5" id="KW-1185">Reference proteome</keyword>
<evidence type="ECO:0000313" key="4">
    <source>
        <dbReference type="EMBL" id="MBS2969292.1"/>
    </source>
</evidence>
<sequence>MKRSYLIKPLLDEQLPEIAFGRGIFLYGADGKDYLDGSSGAITCSIGHGIKEITDAMNEQAKKVSFVYRSHFTSKAAEGLADKLAELLPGDLNWSFFVNSGSEAAETAMKMAIQYWQEKGRPSKTAVLSRWRSYHGITMGALSLSGYPERRVRFTDHLASNPDVSAPYCFRCPFQQSYPSCNLMCADDLERSIKRMGEENIAAFIAEPIVGAAGACLTPPPGYYERIRDICDRYDVLFIADEVMTGMGRTGKVLAIEHWDCLPDIVVLGKGLGAGYSPIAAAVASDKVMKPIQEGSRVIMSGHTYSGNPQSAAAALAVLKYMDKHSLAEQAARQGQQLREQLNGMQQSFPFIGEVRGIGLLIGIELLNNHDDMAPFPKQLKAGAKLVELAFRNRLILYPASAGEEGGDGDAVIIAPPLTITSQETADLLKRFRRACNHFVQWQKEA</sequence>
<evidence type="ECO:0000256" key="1">
    <source>
        <dbReference type="ARBA" id="ARBA00008954"/>
    </source>
</evidence>
<protein>
    <submittedName>
        <fullName evidence="4">Aspartate aminotransferase family protein</fullName>
    </submittedName>
</protein>
<accession>A0ABS5LF32</accession>
<reference evidence="4 5" key="1">
    <citation type="submission" date="2021-04" db="EMBL/GenBank/DDBJ databases">
        <title>Metabacillus sp. strain KIGAM252 whole genome sequence.</title>
        <authorList>
            <person name="Seo M.-J."/>
            <person name="Cho E.-S."/>
            <person name="Hwang C.Y."/>
            <person name="Yoon D.J."/>
        </authorList>
    </citation>
    <scope>NUCLEOTIDE SEQUENCE [LARGE SCALE GENOMIC DNA]</scope>
    <source>
        <strain evidence="4 5">KIGAM252</strain>
    </source>
</reference>
<dbReference type="SUPFAM" id="SSF53383">
    <property type="entry name" value="PLP-dependent transferases"/>
    <property type="match status" value="1"/>
</dbReference>
<dbReference type="PANTHER" id="PTHR43094">
    <property type="entry name" value="AMINOTRANSFERASE"/>
    <property type="match status" value="1"/>
</dbReference>
<organism evidence="4 5">
    <name type="scientific">Metabacillus flavus</name>
    <dbReference type="NCBI Taxonomy" id="2823519"/>
    <lineage>
        <taxon>Bacteria</taxon>
        <taxon>Bacillati</taxon>
        <taxon>Bacillota</taxon>
        <taxon>Bacilli</taxon>
        <taxon>Bacillales</taxon>
        <taxon>Bacillaceae</taxon>
        <taxon>Metabacillus</taxon>
    </lineage>
</organism>
<dbReference type="EMBL" id="JAGVRK010000001">
    <property type="protein sequence ID" value="MBS2969292.1"/>
    <property type="molecule type" value="Genomic_DNA"/>
</dbReference>
<keyword evidence="4" id="KW-0032">Aminotransferase</keyword>
<name>A0ABS5LF32_9BACI</name>
<comment type="caution">
    <text evidence="4">The sequence shown here is derived from an EMBL/GenBank/DDBJ whole genome shotgun (WGS) entry which is preliminary data.</text>
</comment>